<gene>
    <name evidence="1" type="ORF">ACFQZS_05915</name>
</gene>
<evidence type="ECO:0000313" key="2">
    <source>
        <dbReference type="Proteomes" id="UP001596958"/>
    </source>
</evidence>
<dbReference type="Gene3D" id="1.10.132.80">
    <property type="match status" value="1"/>
</dbReference>
<dbReference type="EMBL" id="JBHTHU010000005">
    <property type="protein sequence ID" value="MFD0749668.1"/>
    <property type="molecule type" value="Genomic_DNA"/>
</dbReference>
<accession>A0ABW2YV92</accession>
<reference evidence="2" key="1">
    <citation type="journal article" date="2019" name="Int. J. Syst. Evol. Microbiol.">
        <title>The Global Catalogue of Microorganisms (GCM) 10K type strain sequencing project: providing services to taxonomists for standard genome sequencing and annotation.</title>
        <authorList>
            <consortium name="The Broad Institute Genomics Platform"/>
            <consortium name="The Broad Institute Genome Sequencing Center for Infectious Disease"/>
            <person name="Wu L."/>
            <person name="Ma J."/>
        </authorList>
    </citation>
    <scope>NUCLEOTIDE SEQUENCE [LARGE SCALE GENOMIC DNA]</scope>
    <source>
        <strain evidence="2">CCUG 63418</strain>
    </source>
</reference>
<organism evidence="1 2">
    <name type="scientific">Mucilaginibacter calamicampi</name>
    <dbReference type="NCBI Taxonomy" id="1302352"/>
    <lineage>
        <taxon>Bacteria</taxon>
        <taxon>Pseudomonadati</taxon>
        <taxon>Bacteroidota</taxon>
        <taxon>Sphingobacteriia</taxon>
        <taxon>Sphingobacteriales</taxon>
        <taxon>Sphingobacteriaceae</taxon>
        <taxon>Mucilaginibacter</taxon>
    </lineage>
</organism>
<dbReference type="RefSeq" id="WP_377098236.1">
    <property type="nucleotide sequence ID" value="NZ_JBHTHU010000005.1"/>
</dbReference>
<name>A0ABW2YV92_9SPHI</name>
<dbReference type="Proteomes" id="UP001596958">
    <property type="component" value="Unassembled WGS sequence"/>
</dbReference>
<keyword evidence="2" id="KW-1185">Reference proteome</keyword>
<comment type="caution">
    <text evidence="1">The sequence shown here is derived from an EMBL/GenBank/DDBJ whole genome shotgun (WGS) entry which is preliminary data.</text>
</comment>
<protein>
    <recommendedName>
        <fullName evidence="3">DNA-packaging protein gp3</fullName>
    </recommendedName>
</protein>
<evidence type="ECO:0000313" key="1">
    <source>
        <dbReference type="EMBL" id="MFD0749668.1"/>
    </source>
</evidence>
<proteinExistence type="predicted"/>
<evidence type="ECO:0008006" key="3">
    <source>
        <dbReference type="Google" id="ProtNLM"/>
    </source>
</evidence>
<sequence length="156" mass="17633">MKSFKRSFKNRAELCVLVDGYFKYIEGEYRIENKPAKKDGEQPTTQKITIREAEPATIASLVFHLGFNSREEFDAMEKKGLYAAILKRARLRVEAAYEKRLLQPSPSGAMFALKNMGWSEKADAEKTTPNIATSLTIKLVETGQTPVSNERDVILD</sequence>